<comment type="caution">
    <text evidence="2">The sequence shown here is derived from an EMBL/GenBank/DDBJ whole genome shotgun (WGS) entry which is preliminary data.</text>
</comment>
<feature type="chain" id="PRO_5036411699" evidence="1">
    <location>
        <begin position="24"/>
        <end position="142"/>
    </location>
</feature>
<evidence type="ECO:0000313" key="2">
    <source>
        <dbReference type="EMBL" id="CAF1356244.1"/>
    </source>
</evidence>
<reference evidence="2" key="1">
    <citation type="submission" date="2021-02" db="EMBL/GenBank/DDBJ databases">
        <authorList>
            <person name="Nowell W R."/>
        </authorList>
    </citation>
    <scope>NUCLEOTIDE SEQUENCE</scope>
</reference>
<dbReference type="Proteomes" id="UP000663854">
    <property type="component" value="Unassembled WGS sequence"/>
</dbReference>
<gene>
    <name evidence="3" type="ORF">JXQ802_LOCUS45764</name>
    <name evidence="2" type="ORF">PYM288_LOCUS32647</name>
</gene>
<evidence type="ECO:0000313" key="5">
    <source>
        <dbReference type="Proteomes" id="UP000663870"/>
    </source>
</evidence>
<feature type="non-terminal residue" evidence="2">
    <location>
        <position position="1"/>
    </location>
</feature>
<feature type="signal peptide" evidence="1">
    <location>
        <begin position="1"/>
        <end position="23"/>
    </location>
</feature>
<evidence type="ECO:0000313" key="3">
    <source>
        <dbReference type="EMBL" id="CAF1576676.1"/>
    </source>
</evidence>
<name>A0A815HRU0_9BILA</name>
<dbReference type="Proteomes" id="UP000663870">
    <property type="component" value="Unassembled WGS sequence"/>
</dbReference>
<dbReference type="EMBL" id="CAJNOH010004003">
    <property type="protein sequence ID" value="CAF1356244.1"/>
    <property type="molecule type" value="Genomic_DNA"/>
</dbReference>
<evidence type="ECO:0000313" key="4">
    <source>
        <dbReference type="Proteomes" id="UP000663854"/>
    </source>
</evidence>
<organism evidence="2 4">
    <name type="scientific">Rotaria sordida</name>
    <dbReference type="NCBI Taxonomy" id="392033"/>
    <lineage>
        <taxon>Eukaryota</taxon>
        <taxon>Metazoa</taxon>
        <taxon>Spiralia</taxon>
        <taxon>Gnathifera</taxon>
        <taxon>Rotifera</taxon>
        <taxon>Eurotatoria</taxon>
        <taxon>Bdelloidea</taxon>
        <taxon>Philodinida</taxon>
        <taxon>Philodinidae</taxon>
        <taxon>Rotaria</taxon>
    </lineage>
</organism>
<dbReference type="EMBL" id="CAJNOL010003895">
    <property type="protein sequence ID" value="CAF1576676.1"/>
    <property type="molecule type" value="Genomic_DNA"/>
</dbReference>
<proteinExistence type="predicted"/>
<protein>
    <submittedName>
        <fullName evidence="2">Uncharacterized protein</fullName>
    </submittedName>
</protein>
<sequence>MIISSFIFVLLFYVLAFVNTSQGQKPTISATTTTVCNFTICNSQRASCSSNLDCDCFSLTSNGNAGICGSTVFSCASVVRCNIDNVTCPIDNTVCVNSTRCGQPVCYPLVFANKLVCPMIATVTTSTTVRGTNAATTKPSTT</sequence>
<dbReference type="AlphaFoldDB" id="A0A815HRU0"/>
<keyword evidence="1" id="KW-0732">Signal</keyword>
<evidence type="ECO:0000256" key="1">
    <source>
        <dbReference type="SAM" id="SignalP"/>
    </source>
</evidence>
<keyword evidence="5" id="KW-1185">Reference proteome</keyword>
<accession>A0A815HRU0</accession>